<organism evidence="1 2">
    <name type="scientific">Flavobacterium aquatile LMG 4008 = ATCC 11947</name>
    <dbReference type="NCBI Taxonomy" id="1453498"/>
    <lineage>
        <taxon>Bacteria</taxon>
        <taxon>Pseudomonadati</taxon>
        <taxon>Bacteroidota</taxon>
        <taxon>Flavobacteriia</taxon>
        <taxon>Flavobacteriales</taxon>
        <taxon>Flavobacteriaceae</taxon>
        <taxon>Flavobacterium</taxon>
    </lineage>
</organism>
<keyword evidence="2" id="KW-1185">Reference proteome</keyword>
<evidence type="ECO:0000313" key="1">
    <source>
        <dbReference type="EMBL" id="KGD69123.1"/>
    </source>
</evidence>
<comment type="caution">
    <text evidence="1">The sequence shown here is derived from an EMBL/GenBank/DDBJ whole genome shotgun (WGS) entry which is preliminary data.</text>
</comment>
<dbReference type="EMBL" id="JRHH01000002">
    <property type="protein sequence ID" value="KGD69123.1"/>
    <property type="molecule type" value="Genomic_DNA"/>
</dbReference>
<dbReference type="Proteomes" id="UP000029554">
    <property type="component" value="Unassembled WGS sequence"/>
</dbReference>
<evidence type="ECO:0000313" key="2">
    <source>
        <dbReference type="Proteomes" id="UP000029554"/>
    </source>
</evidence>
<protein>
    <submittedName>
        <fullName evidence="1">Uncharacterized protein</fullName>
    </submittedName>
</protein>
<proteinExistence type="predicted"/>
<accession>A0A095U3I0</accession>
<gene>
    <name evidence="1" type="ORF">LG45_05685</name>
</gene>
<reference evidence="1 2" key="1">
    <citation type="submission" date="2014-09" db="EMBL/GenBank/DDBJ databases">
        <title>Whole Genome Shotgun of Flavobacterium aquatile LMG 4008.</title>
        <authorList>
            <person name="Gale A.N."/>
            <person name="Pipes S.E."/>
            <person name="Newman J.D."/>
        </authorList>
    </citation>
    <scope>NUCLEOTIDE SEQUENCE [LARGE SCALE GENOMIC DNA]</scope>
    <source>
        <strain evidence="1 2">LMG 4008</strain>
    </source>
</reference>
<sequence>MVGVTCKSSTTNTTFGLCDKTPPPSLPAYIDTANTADWIAEVKNVNSKTIFFKAIDACVDIFRPSGEMESRCDGVLIDGNILTFVELKDRASGGWVSKGRKQLTITINNFIANDPNSANFNMVEAYVCNKQRPLAVTSINTESQQFKNETGLTLKVNRTINI</sequence>
<name>A0A095U3I0_9FLAO</name>
<dbReference type="AlphaFoldDB" id="A0A095U3I0"/>
<dbReference type="eggNOG" id="ENOG5032H45">
    <property type="taxonomic scope" value="Bacteria"/>
</dbReference>